<dbReference type="Proteomes" id="UP001469365">
    <property type="component" value="Unassembled WGS sequence"/>
</dbReference>
<feature type="domain" description="HTH araC/xylS-type" evidence="4">
    <location>
        <begin position="164"/>
        <end position="262"/>
    </location>
</feature>
<comment type="caution">
    <text evidence="5">The sequence shown here is derived from an EMBL/GenBank/DDBJ whole genome shotgun (WGS) entry which is preliminary data.</text>
</comment>
<dbReference type="InterPro" id="IPR018062">
    <property type="entry name" value="HTH_AraC-typ_CS"/>
</dbReference>
<keyword evidence="2" id="KW-0238">DNA-binding</keyword>
<dbReference type="SUPFAM" id="SSF51215">
    <property type="entry name" value="Regulatory protein AraC"/>
    <property type="match status" value="1"/>
</dbReference>
<dbReference type="RefSeq" id="WP_341414336.1">
    <property type="nucleotide sequence ID" value="NZ_JBBPCC010000002.1"/>
</dbReference>
<accession>A0ABU9DEH2</accession>
<dbReference type="SMART" id="SM00342">
    <property type="entry name" value="HTH_ARAC"/>
    <property type="match status" value="1"/>
</dbReference>
<dbReference type="PANTHER" id="PTHR43280">
    <property type="entry name" value="ARAC-FAMILY TRANSCRIPTIONAL REGULATOR"/>
    <property type="match status" value="1"/>
</dbReference>
<dbReference type="EMBL" id="JBBPCC010000002">
    <property type="protein sequence ID" value="MEK8127282.1"/>
    <property type="molecule type" value="Genomic_DNA"/>
</dbReference>
<dbReference type="InterPro" id="IPR009057">
    <property type="entry name" value="Homeodomain-like_sf"/>
</dbReference>
<dbReference type="InterPro" id="IPR037923">
    <property type="entry name" value="HTH-like"/>
</dbReference>
<dbReference type="InterPro" id="IPR018060">
    <property type="entry name" value="HTH_AraC"/>
</dbReference>
<protein>
    <submittedName>
        <fullName evidence="5">AraC family transcriptional regulator</fullName>
    </submittedName>
</protein>
<evidence type="ECO:0000259" key="4">
    <source>
        <dbReference type="PROSITE" id="PS01124"/>
    </source>
</evidence>
<gene>
    <name evidence="5" type="ORF">WMW72_05080</name>
</gene>
<reference evidence="5 6" key="1">
    <citation type="submission" date="2024-04" db="EMBL/GenBank/DDBJ databases">
        <title>draft genome sequnece of Paenibacillus filicis.</title>
        <authorList>
            <person name="Kim D.-U."/>
        </authorList>
    </citation>
    <scope>NUCLEOTIDE SEQUENCE [LARGE SCALE GENOMIC DNA]</scope>
    <source>
        <strain evidence="5 6">KACC14197</strain>
    </source>
</reference>
<name>A0ABU9DEH2_9BACL</name>
<evidence type="ECO:0000313" key="5">
    <source>
        <dbReference type="EMBL" id="MEK8127282.1"/>
    </source>
</evidence>
<dbReference type="Pfam" id="PF12833">
    <property type="entry name" value="HTH_18"/>
    <property type="match status" value="1"/>
</dbReference>
<sequence>MEDGLEVILCDYSVHKHLFQTNKNRDIACYIFRFQAEGTSQVVLASGTYAMKPGDLLLLRPGDLYDLRIDLDNNTAGFSADYYVFCDGAWLDDWWGERMRPQISRVSDEGRLREVWHQLILEKRRLDGGSMLLKNTLLKALCYMIDRALAEGAEPSSISAYHALRIRHYLESYATSHTELEQVARHVGLSVSRAMGVFKQEYGMSILQYVHKLRLAHALDLMKSSSMTLEQIADVAGFGSYTYFNRIFRANYSVSPGSYRKRFKDGGT</sequence>
<proteinExistence type="predicted"/>
<evidence type="ECO:0000256" key="2">
    <source>
        <dbReference type="ARBA" id="ARBA00023125"/>
    </source>
</evidence>
<dbReference type="Gene3D" id="1.10.10.60">
    <property type="entry name" value="Homeodomain-like"/>
    <property type="match status" value="2"/>
</dbReference>
<dbReference type="SUPFAM" id="SSF46689">
    <property type="entry name" value="Homeodomain-like"/>
    <property type="match status" value="2"/>
</dbReference>
<dbReference type="PROSITE" id="PS00041">
    <property type="entry name" value="HTH_ARAC_FAMILY_1"/>
    <property type="match status" value="1"/>
</dbReference>
<keyword evidence="6" id="KW-1185">Reference proteome</keyword>
<dbReference type="PANTHER" id="PTHR43280:SF2">
    <property type="entry name" value="HTH-TYPE TRANSCRIPTIONAL REGULATOR EXSA"/>
    <property type="match status" value="1"/>
</dbReference>
<dbReference type="Pfam" id="PF02311">
    <property type="entry name" value="AraC_binding"/>
    <property type="match status" value="1"/>
</dbReference>
<organism evidence="5 6">
    <name type="scientific">Paenibacillus filicis</name>
    <dbReference type="NCBI Taxonomy" id="669464"/>
    <lineage>
        <taxon>Bacteria</taxon>
        <taxon>Bacillati</taxon>
        <taxon>Bacillota</taxon>
        <taxon>Bacilli</taxon>
        <taxon>Bacillales</taxon>
        <taxon>Paenibacillaceae</taxon>
        <taxon>Paenibacillus</taxon>
    </lineage>
</organism>
<evidence type="ECO:0000313" key="6">
    <source>
        <dbReference type="Proteomes" id="UP001469365"/>
    </source>
</evidence>
<keyword evidence="3" id="KW-0804">Transcription</keyword>
<evidence type="ECO:0000256" key="3">
    <source>
        <dbReference type="ARBA" id="ARBA00023163"/>
    </source>
</evidence>
<dbReference type="PROSITE" id="PS01124">
    <property type="entry name" value="HTH_ARAC_FAMILY_2"/>
    <property type="match status" value="1"/>
</dbReference>
<dbReference type="InterPro" id="IPR003313">
    <property type="entry name" value="AraC-bd"/>
</dbReference>
<evidence type="ECO:0000256" key="1">
    <source>
        <dbReference type="ARBA" id="ARBA00023015"/>
    </source>
</evidence>
<keyword evidence="1" id="KW-0805">Transcription regulation</keyword>